<proteinExistence type="predicted"/>
<dbReference type="EMBL" id="JANAKD010001145">
    <property type="protein sequence ID" value="KAJ3482829.1"/>
    <property type="molecule type" value="Genomic_DNA"/>
</dbReference>
<comment type="caution">
    <text evidence="1">The sequence shown here is derived from an EMBL/GenBank/DDBJ whole genome shotgun (WGS) entry which is preliminary data.</text>
</comment>
<protein>
    <submittedName>
        <fullName evidence="1">Uncharacterized protein</fullName>
    </submittedName>
</protein>
<keyword evidence="2" id="KW-1185">Reference proteome</keyword>
<gene>
    <name evidence="1" type="ORF">NLG97_g7466</name>
</gene>
<name>A0ACC1QLR1_9HYPO</name>
<evidence type="ECO:0000313" key="2">
    <source>
        <dbReference type="Proteomes" id="UP001148737"/>
    </source>
</evidence>
<evidence type="ECO:0000313" key="1">
    <source>
        <dbReference type="EMBL" id="KAJ3482829.1"/>
    </source>
</evidence>
<organism evidence="1 2">
    <name type="scientific">Lecanicillium saksenae</name>
    <dbReference type="NCBI Taxonomy" id="468837"/>
    <lineage>
        <taxon>Eukaryota</taxon>
        <taxon>Fungi</taxon>
        <taxon>Dikarya</taxon>
        <taxon>Ascomycota</taxon>
        <taxon>Pezizomycotina</taxon>
        <taxon>Sordariomycetes</taxon>
        <taxon>Hypocreomycetidae</taxon>
        <taxon>Hypocreales</taxon>
        <taxon>Cordycipitaceae</taxon>
        <taxon>Lecanicillium</taxon>
    </lineage>
</organism>
<accession>A0ACC1QLR1</accession>
<dbReference type="Proteomes" id="UP001148737">
    <property type="component" value="Unassembled WGS sequence"/>
</dbReference>
<reference evidence="1" key="1">
    <citation type="submission" date="2022-07" db="EMBL/GenBank/DDBJ databases">
        <title>Genome Sequence of Lecanicillium saksenae.</title>
        <authorList>
            <person name="Buettner E."/>
        </authorList>
    </citation>
    <scope>NUCLEOTIDE SEQUENCE</scope>
    <source>
        <strain evidence="1">VT-O1</strain>
    </source>
</reference>
<sequence length="279" mass="30865">MAESTQPEMISMELSTSGRDDCHFRIRAGPLVKYITLAAGALDAFALLDMPTDFAAILPPLDYGSKDWNQARVERSGETKELVAVLEQTALAAVTDAWHPVELDILELEKTEEMSLLTGEYLWNRNGTKTMVIAKMARFPWEIASIDAETQAYKALTEFNLGPKFLGHVQENGRIIGFALEKLHGRRHARPDDIAVCQAALGQLHSRGISHGNVKGNHFLVDDDEDNSVVIVDFAQARVAAAKDELEAEHDNLALGLREESDGGDEFDGVIYEEEDEDE</sequence>